<comment type="caution">
    <text evidence="1">The sequence shown here is derived from an EMBL/GenBank/DDBJ whole genome shotgun (WGS) entry which is preliminary data.</text>
</comment>
<reference evidence="1 2" key="1">
    <citation type="submission" date="2019-03" db="EMBL/GenBank/DDBJ databases">
        <title>Genomic Encyclopedia of Type Strains, Phase III (KMG-III): the genomes of soil and plant-associated and newly described type strains.</title>
        <authorList>
            <person name="Whitman W."/>
        </authorList>
    </citation>
    <scope>NUCLEOTIDE SEQUENCE [LARGE SCALE GENOMIC DNA]</scope>
    <source>
        <strain evidence="1 2">CGMCC 1.12801</strain>
    </source>
</reference>
<dbReference type="Proteomes" id="UP000294752">
    <property type="component" value="Unassembled WGS sequence"/>
</dbReference>
<keyword evidence="2" id="KW-1185">Reference proteome</keyword>
<dbReference type="AlphaFoldDB" id="A0A4R7D4B6"/>
<evidence type="ECO:0000313" key="2">
    <source>
        <dbReference type="Proteomes" id="UP000294752"/>
    </source>
</evidence>
<protein>
    <submittedName>
        <fullName evidence="1">Uncharacterized protein</fullName>
    </submittedName>
</protein>
<proteinExistence type="predicted"/>
<gene>
    <name evidence="1" type="ORF">B0I21_10432</name>
</gene>
<sequence>MYARKNWYDHTETMEGFLLSKRKFMTQNITQTLKR</sequence>
<evidence type="ECO:0000313" key="1">
    <source>
        <dbReference type="EMBL" id="TDS13706.1"/>
    </source>
</evidence>
<name>A0A4R7D4B6_9SPHI</name>
<accession>A0A4R7D4B6</accession>
<organism evidence="1 2">
    <name type="scientific">Sphingobacterium paludis</name>
    <dbReference type="NCBI Taxonomy" id="1476465"/>
    <lineage>
        <taxon>Bacteria</taxon>
        <taxon>Pseudomonadati</taxon>
        <taxon>Bacteroidota</taxon>
        <taxon>Sphingobacteriia</taxon>
        <taxon>Sphingobacteriales</taxon>
        <taxon>Sphingobacteriaceae</taxon>
        <taxon>Sphingobacterium</taxon>
    </lineage>
</organism>
<dbReference type="EMBL" id="SNZV01000004">
    <property type="protein sequence ID" value="TDS13706.1"/>
    <property type="molecule type" value="Genomic_DNA"/>
</dbReference>